<dbReference type="SUPFAM" id="SSF48403">
    <property type="entry name" value="Ankyrin repeat"/>
    <property type="match status" value="1"/>
</dbReference>
<evidence type="ECO:0000256" key="3">
    <source>
        <dbReference type="PROSITE-ProRule" id="PRU00023"/>
    </source>
</evidence>
<evidence type="ECO:0000256" key="5">
    <source>
        <dbReference type="SAM" id="MobiDB-lite"/>
    </source>
</evidence>
<protein>
    <recommendedName>
        <fullName evidence="6">Protein kinase domain-containing protein</fullName>
    </recommendedName>
</protein>
<evidence type="ECO:0000256" key="4">
    <source>
        <dbReference type="PROSITE-ProRule" id="PRU10141"/>
    </source>
</evidence>
<dbReference type="EMBL" id="JACVVK020000134">
    <property type="protein sequence ID" value="KAK7489772.1"/>
    <property type="molecule type" value="Genomic_DNA"/>
</dbReference>
<evidence type="ECO:0000256" key="2">
    <source>
        <dbReference type="ARBA" id="ARBA00023043"/>
    </source>
</evidence>
<dbReference type="PROSITE" id="PS50297">
    <property type="entry name" value="ANK_REP_REGION"/>
    <property type="match status" value="5"/>
</dbReference>
<dbReference type="InterPro" id="IPR036770">
    <property type="entry name" value="Ankyrin_rpt-contain_sf"/>
</dbReference>
<feature type="binding site" evidence="4">
    <location>
        <position position="471"/>
    </location>
    <ligand>
        <name>ATP</name>
        <dbReference type="ChEBI" id="CHEBI:30616"/>
    </ligand>
</feature>
<dbReference type="Pfam" id="PF07714">
    <property type="entry name" value="PK_Tyr_Ser-Thr"/>
    <property type="match status" value="1"/>
</dbReference>
<feature type="repeat" description="ANK" evidence="3">
    <location>
        <begin position="249"/>
        <end position="270"/>
    </location>
</feature>
<dbReference type="PANTHER" id="PTHR24198:SF183">
    <property type="entry name" value="SUPPRESSOR_ENHANCER OF LIN-12"/>
    <property type="match status" value="1"/>
</dbReference>
<gene>
    <name evidence="7" type="ORF">BaRGS_00018954</name>
</gene>
<feature type="domain" description="Protein kinase" evidence="6">
    <location>
        <begin position="444"/>
        <end position="700"/>
    </location>
</feature>
<dbReference type="InterPro" id="IPR001245">
    <property type="entry name" value="Ser-Thr/Tyr_kinase_cat_dom"/>
</dbReference>
<dbReference type="Proteomes" id="UP001519460">
    <property type="component" value="Unassembled WGS sequence"/>
</dbReference>
<evidence type="ECO:0000259" key="6">
    <source>
        <dbReference type="PROSITE" id="PS50011"/>
    </source>
</evidence>
<feature type="repeat" description="ANK" evidence="3">
    <location>
        <begin position="319"/>
        <end position="351"/>
    </location>
</feature>
<keyword evidence="4" id="KW-0067">ATP-binding</keyword>
<dbReference type="SMART" id="SM00248">
    <property type="entry name" value="ANK"/>
    <property type="match status" value="9"/>
</dbReference>
<dbReference type="AlphaFoldDB" id="A0ABD0KRQ7"/>
<dbReference type="Pfam" id="PF12796">
    <property type="entry name" value="Ank_2"/>
    <property type="match status" value="4"/>
</dbReference>
<evidence type="ECO:0000256" key="1">
    <source>
        <dbReference type="ARBA" id="ARBA00022737"/>
    </source>
</evidence>
<dbReference type="PROSITE" id="PS50088">
    <property type="entry name" value="ANK_REPEAT"/>
    <property type="match status" value="5"/>
</dbReference>
<dbReference type="Gene3D" id="1.25.40.20">
    <property type="entry name" value="Ankyrin repeat-containing domain"/>
    <property type="match status" value="4"/>
</dbReference>
<keyword evidence="2 3" id="KW-0040">ANK repeat</keyword>
<dbReference type="InterPro" id="IPR000719">
    <property type="entry name" value="Prot_kinase_dom"/>
</dbReference>
<dbReference type="InterPro" id="IPR011009">
    <property type="entry name" value="Kinase-like_dom_sf"/>
</dbReference>
<dbReference type="PROSITE" id="PS00107">
    <property type="entry name" value="PROTEIN_KINASE_ATP"/>
    <property type="match status" value="1"/>
</dbReference>
<keyword evidence="4" id="KW-0547">Nucleotide-binding</keyword>
<feature type="repeat" description="ANK" evidence="3">
    <location>
        <begin position="132"/>
        <end position="164"/>
    </location>
</feature>
<keyword evidence="8" id="KW-1185">Reference proteome</keyword>
<dbReference type="GO" id="GO:0005524">
    <property type="term" value="F:ATP binding"/>
    <property type="evidence" value="ECO:0007669"/>
    <property type="project" value="UniProtKB-UniRule"/>
</dbReference>
<dbReference type="PROSITE" id="PS50011">
    <property type="entry name" value="PROTEIN_KINASE_DOM"/>
    <property type="match status" value="1"/>
</dbReference>
<reference evidence="7 8" key="1">
    <citation type="journal article" date="2023" name="Sci. Data">
        <title>Genome assembly of the Korean intertidal mud-creeper Batillaria attramentaria.</title>
        <authorList>
            <person name="Patra A.K."/>
            <person name="Ho P.T."/>
            <person name="Jun S."/>
            <person name="Lee S.J."/>
            <person name="Kim Y."/>
            <person name="Won Y.J."/>
        </authorList>
    </citation>
    <scope>NUCLEOTIDE SEQUENCE [LARGE SCALE GENOMIC DNA]</scope>
    <source>
        <tissue evidence="7">Foot muscle</tissue>
    </source>
</reference>
<feature type="repeat" description="ANK" evidence="3">
    <location>
        <begin position="216"/>
        <end position="248"/>
    </location>
</feature>
<organism evidence="7 8">
    <name type="scientific">Batillaria attramentaria</name>
    <dbReference type="NCBI Taxonomy" id="370345"/>
    <lineage>
        <taxon>Eukaryota</taxon>
        <taxon>Metazoa</taxon>
        <taxon>Spiralia</taxon>
        <taxon>Lophotrochozoa</taxon>
        <taxon>Mollusca</taxon>
        <taxon>Gastropoda</taxon>
        <taxon>Caenogastropoda</taxon>
        <taxon>Sorbeoconcha</taxon>
        <taxon>Cerithioidea</taxon>
        <taxon>Batillariidae</taxon>
        <taxon>Batillaria</taxon>
    </lineage>
</organism>
<keyword evidence="1" id="KW-0677">Repeat</keyword>
<dbReference type="PANTHER" id="PTHR24198">
    <property type="entry name" value="ANKYRIN REPEAT AND PROTEIN KINASE DOMAIN-CONTAINING PROTEIN"/>
    <property type="match status" value="1"/>
</dbReference>
<dbReference type="SUPFAM" id="SSF56112">
    <property type="entry name" value="Protein kinase-like (PK-like)"/>
    <property type="match status" value="1"/>
</dbReference>
<accession>A0ABD0KRQ7</accession>
<dbReference type="InterPro" id="IPR017441">
    <property type="entry name" value="Protein_kinase_ATP_BS"/>
</dbReference>
<dbReference type="FunFam" id="1.10.510.10:FF:000259">
    <property type="entry name" value="Serine/threonine-protein kinase TNNI3K"/>
    <property type="match status" value="1"/>
</dbReference>
<feature type="region of interest" description="Disordered" evidence="5">
    <location>
        <begin position="777"/>
        <end position="810"/>
    </location>
</feature>
<name>A0ABD0KRQ7_9CAEN</name>
<evidence type="ECO:0000313" key="8">
    <source>
        <dbReference type="Proteomes" id="UP001519460"/>
    </source>
</evidence>
<sequence length="810" mass="89570">MGNYKSRPTYSCTDELKKKISESYALFRSKVIEDLRPKETDWSELQQASSSGDLSSLRTLLTDDTIAETTDTGLTLLHISCVSGASSSQIKFLLRKGVKWAALSKNQFTALHLAAYRALADGGADVNQPGHSEVTSLHIAAMCGHLEIAKILFSHGAQIDIGDIVKFSPLHIACYFGHEKIVEFLIQSGADVNISGSVGDRPLHLACAKVTVCDDEGHNPLHFCCKSGHLVILHYLLDHGGQPHATNIYGDTPLHLACYNGKLEVAKQLVTLTGTESLNKENVFSEMPLHSACTYGKNVELVKFLLDQDCVDINCQGKDGHTALHSACYHGHTRVVQFLLENRADVNMVACVSEQSGDSEKREEQTALMWAYERGHDAIILLMKHHKRPSDESACSDYSGSLDGSYVSVPSPLGKLRSMTKEKIDVLQLRATLPHQFHLQIIDLDFHEVIGSGSFGKVYKGTCKGRTVAIKRYRASTFGAKSDVDMFCREVAILAKLNSPYVINFVGACLDDPSQFAIVTQYVAGGSLFSLLHEQKRLIDLHSKLTIAMDVAKGMDYLHTLPQPIIHRDLNSHNILLDEHGRAIVADFGESRFLRSTEEDNMTKQPGNLRWMAPEIFTQCTKYSVKADVFSFSLVLWELLAGELPFAHLKPAAAAAETAYHQSRPPIGITFPKPIVTLLQTGWNADPEQRPEFREIIPILEECRQSQAVAMLSNVEPTSNHFPTALPMVTEQEVDPEGRTTPPLVGHVSALRNHWEMEASRNSAVSTDERRRIPFPQLDKNGYVSDPLSTMRAPLPVPDSLPNSMDEPET</sequence>
<dbReference type="InterPro" id="IPR002110">
    <property type="entry name" value="Ankyrin_rpt"/>
</dbReference>
<evidence type="ECO:0000313" key="7">
    <source>
        <dbReference type="EMBL" id="KAK7489772.1"/>
    </source>
</evidence>
<dbReference type="Gene3D" id="1.10.510.10">
    <property type="entry name" value="Transferase(Phosphotransferase) domain 1"/>
    <property type="match status" value="1"/>
</dbReference>
<feature type="repeat" description="ANK" evidence="3">
    <location>
        <begin position="165"/>
        <end position="197"/>
    </location>
</feature>
<proteinExistence type="predicted"/>
<dbReference type="PRINTS" id="PR01415">
    <property type="entry name" value="ANKYRIN"/>
</dbReference>
<comment type="caution">
    <text evidence="7">The sequence shown here is derived from an EMBL/GenBank/DDBJ whole genome shotgun (WGS) entry which is preliminary data.</text>
</comment>